<reference evidence="8 9" key="1">
    <citation type="submission" date="2018-09" db="EMBL/GenBank/DDBJ databases">
        <title>Genome sequencing of Nocardioides immobilis CCTCC AB 2017083 for comparison to Nocardioides silvaticus.</title>
        <authorList>
            <person name="Li C."/>
            <person name="Wang G."/>
        </authorList>
    </citation>
    <scope>NUCLEOTIDE SEQUENCE [LARGE SCALE GENOMIC DNA]</scope>
    <source>
        <strain evidence="8 9">CCTCC AB 2017083</strain>
    </source>
</reference>
<dbReference type="InterPro" id="IPR020846">
    <property type="entry name" value="MFS_dom"/>
</dbReference>
<accession>A0A417XZY3</accession>
<dbReference type="Gene3D" id="1.20.1720.10">
    <property type="entry name" value="Multidrug resistance protein D"/>
    <property type="match status" value="1"/>
</dbReference>
<feature type="compositionally biased region" description="Basic and acidic residues" evidence="5">
    <location>
        <begin position="528"/>
        <end position="537"/>
    </location>
</feature>
<feature type="transmembrane region" description="Helical" evidence="6">
    <location>
        <begin position="149"/>
        <end position="172"/>
    </location>
</feature>
<evidence type="ECO:0000256" key="4">
    <source>
        <dbReference type="ARBA" id="ARBA00023136"/>
    </source>
</evidence>
<feature type="region of interest" description="Disordered" evidence="5">
    <location>
        <begin position="527"/>
        <end position="561"/>
    </location>
</feature>
<dbReference type="Pfam" id="PF07690">
    <property type="entry name" value="MFS_1"/>
    <property type="match status" value="1"/>
</dbReference>
<keyword evidence="3 6" id="KW-1133">Transmembrane helix</keyword>
<dbReference type="OrthoDB" id="9781469at2"/>
<evidence type="ECO:0000256" key="3">
    <source>
        <dbReference type="ARBA" id="ARBA00022989"/>
    </source>
</evidence>
<dbReference type="PROSITE" id="PS50850">
    <property type="entry name" value="MFS"/>
    <property type="match status" value="1"/>
</dbReference>
<dbReference type="PRINTS" id="PR01036">
    <property type="entry name" value="TCRTETB"/>
</dbReference>
<feature type="transmembrane region" description="Helical" evidence="6">
    <location>
        <begin position="88"/>
        <end position="106"/>
    </location>
</feature>
<evidence type="ECO:0000259" key="7">
    <source>
        <dbReference type="PROSITE" id="PS50850"/>
    </source>
</evidence>
<keyword evidence="2 6" id="KW-0812">Transmembrane</keyword>
<dbReference type="Gene3D" id="1.20.1250.20">
    <property type="entry name" value="MFS general substrate transporter like domains"/>
    <property type="match status" value="1"/>
</dbReference>
<feature type="transmembrane region" description="Helical" evidence="6">
    <location>
        <begin position="112"/>
        <end position="137"/>
    </location>
</feature>
<dbReference type="AlphaFoldDB" id="A0A417XZY3"/>
<feature type="transmembrane region" description="Helical" evidence="6">
    <location>
        <begin position="178"/>
        <end position="197"/>
    </location>
</feature>
<name>A0A417XZY3_9ACTN</name>
<dbReference type="CDD" id="cd17321">
    <property type="entry name" value="MFS_MMR_MDR_like"/>
    <property type="match status" value="1"/>
</dbReference>
<evidence type="ECO:0000313" key="9">
    <source>
        <dbReference type="Proteomes" id="UP000283644"/>
    </source>
</evidence>
<sequence length="561" mass="57815">MAFIVKNPVEADARPYPRRWPALGVLCLSLLLVVMANTSLIVALPDMTADLELRSHEMQWLVDGYTVPYAALMLLFGVLGDRVGRRRALIAGLVVYGAGSLLGSLADSTEAVIAARFAMGVSAAVIMPATLSLLVAIFPRAERGKAISIWAATSGLAIALGPLVSGALLANAGWSSTFLVNVPFVAVAIVAALALIPPSRVESRQPLDYLGGIYSIVAIGTMVYAVIDGFHAGWGALQLSLLALAALTSLLFVRRQLRHPAPLLDVRKLADRAVGGSSLAVMLLFLSAFAVIYYVAQYLQAIFGYGPLETGIRLLPLAVAVTIGSLLSGILMRWVSGRWLIVTGMLLGAGGVLILTQADASSTYVSYLVALSLLGLGMGLSEPPATDTIMGGFSESELGAAGGLNDTAIELGGSLGIAFLGSILATTYDERLADKTAGQTAAVPEALRGQVDGALDRAADPVGAGAGVAEHLASDPSTATLADALMHSVTSSYAEAVATTSWVAGLMLVVGAIAVALILPRNLRGGHHHTDGEERSAGADGPGGGDGADSQHPKQRVRAGV</sequence>
<keyword evidence="9" id="KW-1185">Reference proteome</keyword>
<feature type="transmembrane region" description="Helical" evidence="6">
    <location>
        <begin position="496"/>
        <end position="519"/>
    </location>
</feature>
<dbReference type="EMBL" id="QXGH01000020">
    <property type="protein sequence ID" value="RHW25938.1"/>
    <property type="molecule type" value="Genomic_DNA"/>
</dbReference>
<dbReference type="GO" id="GO:0005886">
    <property type="term" value="C:plasma membrane"/>
    <property type="evidence" value="ECO:0007669"/>
    <property type="project" value="UniProtKB-SubCell"/>
</dbReference>
<feature type="transmembrane region" description="Helical" evidence="6">
    <location>
        <begin position="20"/>
        <end position="44"/>
    </location>
</feature>
<protein>
    <submittedName>
        <fullName evidence="8">MFS transporter</fullName>
    </submittedName>
</protein>
<feature type="transmembrane region" description="Helical" evidence="6">
    <location>
        <begin position="233"/>
        <end position="253"/>
    </location>
</feature>
<evidence type="ECO:0000256" key="6">
    <source>
        <dbReference type="SAM" id="Phobius"/>
    </source>
</evidence>
<evidence type="ECO:0000256" key="1">
    <source>
        <dbReference type="ARBA" id="ARBA00004651"/>
    </source>
</evidence>
<comment type="subcellular location">
    <subcellularLocation>
        <location evidence="1">Cell membrane</location>
        <topology evidence="1">Multi-pass membrane protein</topology>
    </subcellularLocation>
</comment>
<feature type="transmembrane region" description="Helical" evidence="6">
    <location>
        <begin position="339"/>
        <end position="358"/>
    </location>
</feature>
<dbReference type="PANTHER" id="PTHR42718:SF42">
    <property type="entry name" value="EXPORT PROTEIN"/>
    <property type="match status" value="1"/>
</dbReference>
<dbReference type="Proteomes" id="UP000283644">
    <property type="component" value="Unassembled WGS sequence"/>
</dbReference>
<feature type="transmembrane region" description="Helical" evidence="6">
    <location>
        <begin position="273"/>
        <end position="294"/>
    </location>
</feature>
<comment type="caution">
    <text evidence="8">The sequence shown here is derived from an EMBL/GenBank/DDBJ whole genome shotgun (WGS) entry which is preliminary data.</text>
</comment>
<organism evidence="8 9">
    <name type="scientific">Nocardioides immobilis</name>
    <dbReference type="NCBI Taxonomy" id="2049295"/>
    <lineage>
        <taxon>Bacteria</taxon>
        <taxon>Bacillati</taxon>
        <taxon>Actinomycetota</taxon>
        <taxon>Actinomycetes</taxon>
        <taxon>Propionibacteriales</taxon>
        <taxon>Nocardioidaceae</taxon>
        <taxon>Nocardioides</taxon>
    </lineage>
</organism>
<keyword evidence="4 6" id="KW-0472">Membrane</keyword>
<dbReference type="InterPro" id="IPR036259">
    <property type="entry name" value="MFS_trans_sf"/>
</dbReference>
<feature type="transmembrane region" description="Helical" evidence="6">
    <location>
        <begin position="314"/>
        <end position="332"/>
    </location>
</feature>
<dbReference type="GO" id="GO:0022857">
    <property type="term" value="F:transmembrane transporter activity"/>
    <property type="evidence" value="ECO:0007669"/>
    <property type="project" value="InterPro"/>
</dbReference>
<feature type="transmembrane region" description="Helical" evidence="6">
    <location>
        <begin position="64"/>
        <end position="81"/>
    </location>
</feature>
<dbReference type="PANTHER" id="PTHR42718">
    <property type="entry name" value="MAJOR FACILITATOR SUPERFAMILY MULTIDRUG TRANSPORTER MFSC"/>
    <property type="match status" value="1"/>
</dbReference>
<evidence type="ECO:0000256" key="2">
    <source>
        <dbReference type="ARBA" id="ARBA00022692"/>
    </source>
</evidence>
<proteinExistence type="predicted"/>
<evidence type="ECO:0000256" key="5">
    <source>
        <dbReference type="SAM" id="MobiDB-lite"/>
    </source>
</evidence>
<gene>
    <name evidence="8" type="ORF">D0Z08_16515</name>
</gene>
<dbReference type="InterPro" id="IPR011701">
    <property type="entry name" value="MFS"/>
</dbReference>
<dbReference type="SUPFAM" id="SSF103473">
    <property type="entry name" value="MFS general substrate transporter"/>
    <property type="match status" value="1"/>
</dbReference>
<feature type="domain" description="Major facilitator superfamily (MFS) profile" evidence="7">
    <location>
        <begin position="22"/>
        <end position="523"/>
    </location>
</feature>
<evidence type="ECO:0000313" key="8">
    <source>
        <dbReference type="EMBL" id="RHW25938.1"/>
    </source>
</evidence>
<feature type="transmembrane region" description="Helical" evidence="6">
    <location>
        <begin position="209"/>
        <end position="227"/>
    </location>
</feature>